<dbReference type="CDD" id="cd00165">
    <property type="entry name" value="S4"/>
    <property type="match status" value="1"/>
</dbReference>
<dbReference type="InterPro" id="IPR020094">
    <property type="entry name" value="TruA/RsuA/RluB/E/F_N"/>
</dbReference>
<dbReference type="InterPro" id="IPR018496">
    <property type="entry name" value="PsdUridine_synth_RsuA/RluB_CS"/>
</dbReference>
<dbReference type="GO" id="GO:0120159">
    <property type="term" value="F:rRNA pseudouridine synthase activity"/>
    <property type="evidence" value="ECO:0007669"/>
    <property type="project" value="UniProtKB-ARBA"/>
</dbReference>
<dbReference type="InterPro" id="IPR006145">
    <property type="entry name" value="PsdUridine_synth_RsuA/RluA"/>
</dbReference>
<organism evidence="7 8">
    <name type="scientific">Candidatus Berkelbacteria bacterium Gr01-1014_85</name>
    <dbReference type="NCBI Taxonomy" id="2017150"/>
    <lineage>
        <taxon>Bacteria</taxon>
        <taxon>Candidatus Berkelbacteria</taxon>
    </lineage>
</organism>
<keyword evidence="2 4" id="KW-0694">RNA-binding</keyword>
<dbReference type="GO" id="GO:0003723">
    <property type="term" value="F:RNA binding"/>
    <property type="evidence" value="ECO:0007669"/>
    <property type="project" value="UniProtKB-KW"/>
</dbReference>
<protein>
    <recommendedName>
        <fullName evidence="5">Pseudouridine synthase</fullName>
        <ecNumber evidence="5">5.4.99.-</ecNumber>
    </recommendedName>
</protein>
<accession>A0A554JC41</accession>
<gene>
    <name evidence="7" type="ORF">CEO22_334</name>
</gene>
<evidence type="ECO:0000259" key="6">
    <source>
        <dbReference type="SMART" id="SM00363"/>
    </source>
</evidence>
<dbReference type="InterPro" id="IPR050343">
    <property type="entry name" value="RsuA_PseudoU_synthase"/>
</dbReference>
<dbReference type="AlphaFoldDB" id="A0A554JC41"/>
<evidence type="ECO:0000256" key="4">
    <source>
        <dbReference type="PROSITE-ProRule" id="PRU00182"/>
    </source>
</evidence>
<dbReference type="FunFam" id="3.30.70.1560:FF:000001">
    <property type="entry name" value="Pseudouridine synthase"/>
    <property type="match status" value="1"/>
</dbReference>
<dbReference type="InterPro" id="IPR000748">
    <property type="entry name" value="PsdUridine_synth_RsuA/RluB/E/F"/>
</dbReference>
<dbReference type="Proteomes" id="UP000316253">
    <property type="component" value="Unassembled WGS sequence"/>
</dbReference>
<dbReference type="SUPFAM" id="SSF55120">
    <property type="entry name" value="Pseudouridine synthase"/>
    <property type="match status" value="1"/>
</dbReference>
<dbReference type="PROSITE" id="PS01149">
    <property type="entry name" value="PSI_RSU"/>
    <property type="match status" value="1"/>
</dbReference>
<dbReference type="GO" id="GO:0005829">
    <property type="term" value="C:cytosol"/>
    <property type="evidence" value="ECO:0007669"/>
    <property type="project" value="UniProtKB-ARBA"/>
</dbReference>
<dbReference type="CDD" id="cd02870">
    <property type="entry name" value="PseudoU_synth_RsuA_like"/>
    <property type="match status" value="1"/>
</dbReference>
<name>A0A554JC41_9BACT</name>
<evidence type="ECO:0000313" key="8">
    <source>
        <dbReference type="Proteomes" id="UP000316253"/>
    </source>
</evidence>
<comment type="caution">
    <text evidence="7">The sequence shown here is derived from an EMBL/GenBank/DDBJ whole genome shotgun (WGS) entry which is preliminary data.</text>
</comment>
<dbReference type="PROSITE" id="PS50889">
    <property type="entry name" value="S4"/>
    <property type="match status" value="1"/>
</dbReference>
<feature type="domain" description="RNA-binding S4" evidence="6">
    <location>
        <begin position="2"/>
        <end position="63"/>
    </location>
</feature>
<dbReference type="Pfam" id="PF01479">
    <property type="entry name" value="S4"/>
    <property type="match status" value="1"/>
</dbReference>
<dbReference type="NCBIfam" id="TIGR00093">
    <property type="entry name" value="pseudouridine synthase"/>
    <property type="match status" value="1"/>
</dbReference>
<keyword evidence="3 5" id="KW-0413">Isomerase</keyword>
<sequence>MMRLQKYLASAGIASRRAAETLIRAGQVEVNGQVVRDPAKTVLDTDQVKYLGQKIEITQPTVIYALNKPKGVITTSSDELGRQTVLDLVPRQPRVVACGRLDMTATGLVILTNDGDLCQRLTHPSFEHPKRYLVTATLNLGEPIQERLTRLEKGIKLETGLTAPAEVSQVKRQDKLLSFELTLHEGRYHQVKKMCAAVGLDVVALKRIQIGKLALADLPEAKWRLVKRTDIL</sequence>
<evidence type="ECO:0000256" key="1">
    <source>
        <dbReference type="ARBA" id="ARBA00008348"/>
    </source>
</evidence>
<dbReference type="GO" id="GO:0000455">
    <property type="term" value="P:enzyme-directed rRNA pseudouridine synthesis"/>
    <property type="evidence" value="ECO:0007669"/>
    <property type="project" value="UniProtKB-ARBA"/>
</dbReference>
<dbReference type="Gene3D" id="3.30.70.580">
    <property type="entry name" value="Pseudouridine synthase I, catalytic domain, N-terminal subdomain"/>
    <property type="match status" value="1"/>
</dbReference>
<proteinExistence type="inferred from homology"/>
<dbReference type="FunFam" id="3.10.290.10:FF:000003">
    <property type="entry name" value="Pseudouridine synthase"/>
    <property type="match status" value="1"/>
</dbReference>
<dbReference type="PANTHER" id="PTHR47683">
    <property type="entry name" value="PSEUDOURIDINE SYNTHASE FAMILY PROTEIN-RELATED"/>
    <property type="match status" value="1"/>
</dbReference>
<dbReference type="Gene3D" id="3.30.70.1560">
    <property type="entry name" value="Alpha-L RNA-binding motif"/>
    <property type="match status" value="1"/>
</dbReference>
<evidence type="ECO:0000256" key="3">
    <source>
        <dbReference type="ARBA" id="ARBA00023235"/>
    </source>
</evidence>
<dbReference type="PANTHER" id="PTHR47683:SF2">
    <property type="entry name" value="RNA-BINDING S4 DOMAIN-CONTAINING PROTEIN"/>
    <property type="match status" value="1"/>
</dbReference>
<dbReference type="InterPro" id="IPR036986">
    <property type="entry name" value="S4_RNA-bd_sf"/>
</dbReference>
<evidence type="ECO:0000256" key="2">
    <source>
        <dbReference type="ARBA" id="ARBA00022884"/>
    </source>
</evidence>
<dbReference type="InterPro" id="IPR042092">
    <property type="entry name" value="PsdUridine_s_RsuA/RluB/E/F_cat"/>
</dbReference>
<dbReference type="InterPro" id="IPR020103">
    <property type="entry name" value="PsdUridine_synth_cat_dom_sf"/>
</dbReference>
<reference evidence="7 8" key="1">
    <citation type="submission" date="2017-08" db="EMBL/GenBank/DDBJ databases">
        <title>Mechanisms for carbon and nitrogen cycling indicate functional differentiation within the Candidate Phyla Radiation.</title>
        <authorList>
            <person name="Danczak R.E."/>
            <person name="Johnston M.D."/>
            <person name="Kenah C."/>
            <person name="Slattery M."/>
            <person name="Wrighton K.C."/>
            <person name="Wilkins M.J."/>
        </authorList>
    </citation>
    <scope>NUCLEOTIDE SEQUENCE [LARGE SCALE GENOMIC DNA]</scope>
    <source>
        <strain evidence="7">Gr01-1014_85</strain>
    </source>
</reference>
<dbReference type="EMBL" id="VMFD01000025">
    <property type="protein sequence ID" value="TSC65850.1"/>
    <property type="molecule type" value="Genomic_DNA"/>
</dbReference>
<dbReference type="SMART" id="SM00363">
    <property type="entry name" value="S4"/>
    <property type="match status" value="1"/>
</dbReference>
<dbReference type="EC" id="5.4.99.-" evidence="5"/>
<dbReference type="Gene3D" id="3.10.290.10">
    <property type="entry name" value="RNA-binding S4 domain"/>
    <property type="match status" value="1"/>
</dbReference>
<dbReference type="Pfam" id="PF00849">
    <property type="entry name" value="PseudoU_synth_2"/>
    <property type="match status" value="1"/>
</dbReference>
<dbReference type="InterPro" id="IPR002942">
    <property type="entry name" value="S4_RNA-bd"/>
</dbReference>
<evidence type="ECO:0000313" key="7">
    <source>
        <dbReference type="EMBL" id="TSC65850.1"/>
    </source>
</evidence>
<comment type="similarity">
    <text evidence="1 5">Belongs to the pseudouridine synthase RsuA family.</text>
</comment>
<dbReference type="SUPFAM" id="SSF55174">
    <property type="entry name" value="Alpha-L RNA-binding motif"/>
    <property type="match status" value="1"/>
</dbReference>
<evidence type="ECO:0000256" key="5">
    <source>
        <dbReference type="RuleBase" id="RU003887"/>
    </source>
</evidence>